<keyword evidence="1" id="KW-0560">Oxidoreductase</keyword>
<dbReference type="InterPro" id="IPR050523">
    <property type="entry name" value="AKR_Detox_Biosynth"/>
</dbReference>
<dbReference type="Proteomes" id="UP000261284">
    <property type="component" value="Unassembled WGS sequence"/>
</dbReference>
<dbReference type="PANTHER" id="PTHR43364:SF18">
    <property type="entry name" value="OXIDOREDUCTASE"/>
    <property type="match status" value="1"/>
</dbReference>
<sequence length="348" mass="38313">MGEINRMKYKQLGNSGLVVSELTLGTMTFGEGDFYGLKFSFDQKGATELIATAIDKGINFFDTADGYGNGQSEEILGKALAGKRKDVLIASKACFRTGPQVFNAGVNAKHLIEQCENSLKKLQTDYLDVFLLHNEDPITPVDESLKAVENLVQRGLIRYAGFSNYQAWKAATMIQRQKDLHYSPFITSQMHYSILNREVESEFVPMSLHHGVGMMVWSPLSSGFLTGKYTRSNPQPEDGRLNSFDLGLFDRELGYTVVDAITEIGKAHNTTPTAVAIAWLLSKKVVSTVIVGISKMQQLESNLQGAELELSTAEIAAIDALTQPVVRYPATFAGLQDQELVKARNNSV</sequence>
<dbReference type="AlphaFoldDB" id="A0A3E1NKM3"/>
<gene>
    <name evidence="3" type="ORF">DXN05_06620</name>
</gene>
<protein>
    <submittedName>
        <fullName evidence="3">Aldo/keto reductase</fullName>
    </submittedName>
</protein>
<dbReference type="InterPro" id="IPR023210">
    <property type="entry name" value="NADP_OxRdtase_dom"/>
</dbReference>
<dbReference type="InterPro" id="IPR036812">
    <property type="entry name" value="NAD(P)_OxRdtase_dom_sf"/>
</dbReference>
<dbReference type="EMBL" id="QTJU01000002">
    <property type="protein sequence ID" value="RFM28476.1"/>
    <property type="molecule type" value="Genomic_DNA"/>
</dbReference>
<feature type="domain" description="NADP-dependent oxidoreductase" evidence="2">
    <location>
        <begin position="21"/>
        <end position="321"/>
    </location>
</feature>
<evidence type="ECO:0000259" key="2">
    <source>
        <dbReference type="Pfam" id="PF00248"/>
    </source>
</evidence>
<organism evidence="3 4">
    <name type="scientific">Deminuibacter soli</name>
    <dbReference type="NCBI Taxonomy" id="2291815"/>
    <lineage>
        <taxon>Bacteria</taxon>
        <taxon>Pseudomonadati</taxon>
        <taxon>Bacteroidota</taxon>
        <taxon>Chitinophagia</taxon>
        <taxon>Chitinophagales</taxon>
        <taxon>Chitinophagaceae</taxon>
        <taxon>Deminuibacter</taxon>
    </lineage>
</organism>
<dbReference type="InterPro" id="IPR020471">
    <property type="entry name" value="AKR"/>
</dbReference>
<dbReference type="PRINTS" id="PR00069">
    <property type="entry name" value="ALDKETRDTASE"/>
</dbReference>
<dbReference type="CDD" id="cd19091">
    <property type="entry name" value="AKR_PsAKR"/>
    <property type="match status" value="1"/>
</dbReference>
<dbReference type="SUPFAM" id="SSF51430">
    <property type="entry name" value="NAD(P)-linked oxidoreductase"/>
    <property type="match status" value="1"/>
</dbReference>
<dbReference type="Gene3D" id="3.20.20.100">
    <property type="entry name" value="NADP-dependent oxidoreductase domain"/>
    <property type="match status" value="1"/>
</dbReference>
<evidence type="ECO:0000313" key="4">
    <source>
        <dbReference type="Proteomes" id="UP000261284"/>
    </source>
</evidence>
<dbReference type="Pfam" id="PF00248">
    <property type="entry name" value="Aldo_ket_red"/>
    <property type="match status" value="1"/>
</dbReference>
<proteinExistence type="predicted"/>
<evidence type="ECO:0000256" key="1">
    <source>
        <dbReference type="ARBA" id="ARBA00023002"/>
    </source>
</evidence>
<dbReference type="PANTHER" id="PTHR43364">
    <property type="entry name" value="NADH-SPECIFIC METHYLGLYOXAL REDUCTASE-RELATED"/>
    <property type="match status" value="1"/>
</dbReference>
<dbReference type="GO" id="GO:0005829">
    <property type="term" value="C:cytosol"/>
    <property type="evidence" value="ECO:0007669"/>
    <property type="project" value="UniProtKB-ARBA"/>
</dbReference>
<dbReference type="GO" id="GO:0016491">
    <property type="term" value="F:oxidoreductase activity"/>
    <property type="evidence" value="ECO:0007669"/>
    <property type="project" value="UniProtKB-KW"/>
</dbReference>
<dbReference type="FunFam" id="3.20.20.100:FF:000004">
    <property type="entry name" value="Oxidoreductase, aldo/keto reductase"/>
    <property type="match status" value="1"/>
</dbReference>
<name>A0A3E1NKM3_9BACT</name>
<evidence type="ECO:0000313" key="3">
    <source>
        <dbReference type="EMBL" id="RFM28476.1"/>
    </source>
</evidence>
<reference evidence="3 4" key="1">
    <citation type="submission" date="2018-08" db="EMBL/GenBank/DDBJ databases">
        <title>Chitinophagaceae sp. K23C18032701, a novel bacterium isolated from forest soil.</title>
        <authorList>
            <person name="Wang C."/>
        </authorList>
    </citation>
    <scope>NUCLEOTIDE SEQUENCE [LARGE SCALE GENOMIC DNA]</scope>
    <source>
        <strain evidence="3 4">K23C18032701</strain>
    </source>
</reference>
<keyword evidence="4" id="KW-1185">Reference proteome</keyword>
<comment type="caution">
    <text evidence="3">The sequence shown here is derived from an EMBL/GenBank/DDBJ whole genome shotgun (WGS) entry which is preliminary data.</text>
</comment>
<accession>A0A3E1NKM3</accession>